<organism evidence="1 2">
    <name type="scientific">Desulfonema magnum</name>
    <dbReference type="NCBI Taxonomy" id="45655"/>
    <lineage>
        <taxon>Bacteria</taxon>
        <taxon>Pseudomonadati</taxon>
        <taxon>Thermodesulfobacteriota</taxon>
        <taxon>Desulfobacteria</taxon>
        <taxon>Desulfobacterales</taxon>
        <taxon>Desulfococcaceae</taxon>
        <taxon>Desulfonema</taxon>
    </lineage>
</organism>
<protein>
    <submittedName>
        <fullName evidence="1">Uncharacterized protein</fullName>
    </submittedName>
</protein>
<name>A0A975BL87_9BACT</name>
<reference evidence="1" key="1">
    <citation type="journal article" date="2021" name="Microb. Physiol.">
        <title>Proteogenomic Insights into the Physiology of Marine, Sulfate-Reducing, Filamentous Desulfonema limicola and Desulfonema magnum.</title>
        <authorList>
            <person name="Schnaars V."/>
            <person name="Wohlbrand L."/>
            <person name="Scheve S."/>
            <person name="Hinrichs C."/>
            <person name="Reinhardt R."/>
            <person name="Rabus R."/>
        </authorList>
    </citation>
    <scope>NUCLEOTIDE SEQUENCE</scope>
    <source>
        <strain evidence="1">4be13</strain>
    </source>
</reference>
<keyword evidence="2" id="KW-1185">Reference proteome</keyword>
<dbReference type="Proteomes" id="UP000663722">
    <property type="component" value="Chromosome"/>
</dbReference>
<sequence length="39" mass="4865">MPFFNRFFLKFSSKNFDKNQFQLKDATYKLLYESFKLTM</sequence>
<dbReference type="AlphaFoldDB" id="A0A975BL87"/>
<accession>A0A975BL87</accession>
<dbReference type="EMBL" id="CP061800">
    <property type="protein sequence ID" value="QTA87456.1"/>
    <property type="molecule type" value="Genomic_DNA"/>
</dbReference>
<evidence type="ECO:0000313" key="1">
    <source>
        <dbReference type="EMBL" id="QTA87456.1"/>
    </source>
</evidence>
<dbReference type="KEGG" id="dmm:dnm_034900"/>
<proteinExistence type="predicted"/>
<evidence type="ECO:0000313" key="2">
    <source>
        <dbReference type="Proteomes" id="UP000663722"/>
    </source>
</evidence>
<gene>
    <name evidence="1" type="ORF">dnm_034900</name>
</gene>